<evidence type="ECO:0000313" key="7">
    <source>
        <dbReference type="Proteomes" id="UP000315751"/>
    </source>
</evidence>
<evidence type="ECO:0000256" key="4">
    <source>
        <dbReference type="ARBA" id="ARBA00023163"/>
    </source>
</evidence>
<organism evidence="6 7">
    <name type="scientific">Nitrospirillum amazonense</name>
    <dbReference type="NCBI Taxonomy" id="28077"/>
    <lineage>
        <taxon>Bacteria</taxon>
        <taxon>Pseudomonadati</taxon>
        <taxon>Pseudomonadota</taxon>
        <taxon>Alphaproteobacteria</taxon>
        <taxon>Rhodospirillales</taxon>
        <taxon>Azospirillaceae</taxon>
        <taxon>Nitrospirillum</taxon>
    </lineage>
</organism>
<dbReference type="InterPro" id="IPR058163">
    <property type="entry name" value="LysR-type_TF_proteobact-type"/>
</dbReference>
<dbReference type="Pfam" id="PF03466">
    <property type="entry name" value="LysR_substrate"/>
    <property type="match status" value="1"/>
</dbReference>
<protein>
    <submittedName>
        <fullName evidence="6">LysR family transcriptional regulator</fullName>
    </submittedName>
</protein>
<evidence type="ECO:0000313" key="6">
    <source>
        <dbReference type="EMBL" id="TWB43196.1"/>
    </source>
</evidence>
<dbReference type="Proteomes" id="UP000315751">
    <property type="component" value="Unassembled WGS sequence"/>
</dbReference>
<dbReference type="CDD" id="cd08474">
    <property type="entry name" value="PBP2_CrgA_like_5"/>
    <property type="match status" value="1"/>
</dbReference>
<dbReference type="InterPro" id="IPR005119">
    <property type="entry name" value="LysR_subst-bd"/>
</dbReference>
<dbReference type="AlphaFoldDB" id="A0A560HA32"/>
<sequence>MNKGVWPVNRDDLTDLNAFVAVAEEKSFTRAATRLGTSQPALSNTVRRLEARLGVRLLTRTTRSVTLTPAGEEFLKGLKPAFEAINLSLETIGSLRESPKGKIRITAPRHAAISLLWPMLGSFVKDYPDIEVDVNIDAAARDLTGDRFDAGIRLGELVAQNMVAVRIGPDLRLAIVASPGYVAQRGVPITPHDLLQHTCINFRLPASGELYAWQFKRAEQEVKIRVPGQLSFNDPDMTLAAALGGHGIACLIEDHAHAMIRDGRLVRFLEDWCPLFPGYHIYYPTQKNNSAAFRILIDRLRFRSR</sequence>
<dbReference type="Gene3D" id="3.40.190.290">
    <property type="match status" value="1"/>
</dbReference>
<dbReference type="SUPFAM" id="SSF46785">
    <property type="entry name" value="Winged helix' DNA-binding domain"/>
    <property type="match status" value="1"/>
</dbReference>
<dbReference type="GO" id="GO:0043565">
    <property type="term" value="F:sequence-specific DNA binding"/>
    <property type="evidence" value="ECO:0007669"/>
    <property type="project" value="TreeGrafter"/>
</dbReference>
<dbReference type="PANTHER" id="PTHR30537">
    <property type="entry name" value="HTH-TYPE TRANSCRIPTIONAL REGULATOR"/>
    <property type="match status" value="1"/>
</dbReference>
<comment type="similarity">
    <text evidence="1">Belongs to the LysR transcriptional regulatory family.</text>
</comment>
<gene>
    <name evidence="6" type="ORF">FBZ90_1059</name>
</gene>
<dbReference type="Pfam" id="PF00126">
    <property type="entry name" value="HTH_1"/>
    <property type="match status" value="1"/>
</dbReference>
<dbReference type="PROSITE" id="PS50931">
    <property type="entry name" value="HTH_LYSR"/>
    <property type="match status" value="1"/>
</dbReference>
<dbReference type="FunFam" id="1.10.10.10:FF:000001">
    <property type="entry name" value="LysR family transcriptional regulator"/>
    <property type="match status" value="1"/>
</dbReference>
<evidence type="ECO:0000256" key="1">
    <source>
        <dbReference type="ARBA" id="ARBA00009437"/>
    </source>
</evidence>
<dbReference type="GO" id="GO:0006351">
    <property type="term" value="P:DNA-templated transcription"/>
    <property type="evidence" value="ECO:0007669"/>
    <property type="project" value="TreeGrafter"/>
</dbReference>
<dbReference type="EMBL" id="VITR01000005">
    <property type="protein sequence ID" value="TWB43196.1"/>
    <property type="molecule type" value="Genomic_DNA"/>
</dbReference>
<dbReference type="PRINTS" id="PR00039">
    <property type="entry name" value="HTHLYSR"/>
</dbReference>
<dbReference type="InterPro" id="IPR036390">
    <property type="entry name" value="WH_DNA-bd_sf"/>
</dbReference>
<keyword evidence="2" id="KW-0805">Transcription regulation</keyword>
<evidence type="ECO:0000259" key="5">
    <source>
        <dbReference type="PROSITE" id="PS50931"/>
    </source>
</evidence>
<keyword evidence="4" id="KW-0804">Transcription</keyword>
<dbReference type="InterPro" id="IPR000847">
    <property type="entry name" value="LysR_HTH_N"/>
</dbReference>
<dbReference type="Gene3D" id="1.10.10.10">
    <property type="entry name" value="Winged helix-like DNA-binding domain superfamily/Winged helix DNA-binding domain"/>
    <property type="match status" value="1"/>
</dbReference>
<dbReference type="InterPro" id="IPR036388">
    <property type="entry name" value="WH-like_DNA-bd_sf"/>
</dbReference>
<feature type="domain" description="HTH lysR-type" evidence="5">
    <location>
        <begin position="11"/>
        <end position="68"/>
    </location>
</feature>
<name>A0A560HA32_9PROT</name>
<dbReference type="PANTHER" id="PTHR30537:SF1">
    <property type="entry name" value="HTH-TYPE TRANSCRIPTIONAL REGULATOR PGRR"/>
    <property type="match status" value="1"/>
</dbReference>
<keyword evidence="3" id="KW-0238">DNA-binding</keyword>
<evidence type="ECO:0000256" key="2">
    <source>
        <dbReference type="ARBA" id="ARBA00023015"/>
    </source>
</evidence>
<dbReference type="GO" id="GO:0003700">
    <property type="term" value="F:DNA-binding transcription factor activity"/>
    <property type="evidence" value="ECO:0007669"/>
    <property type="project" value="InterPro"/>
</dbReference>
<reference evidence="6 7" key="1">
    <citation type="submission" date="2019-06" db="EMBL/GenBank/DDBJ databases">
        <title>Genomic Encyclopedia of Type Strains, Phase IV (KMG-V): Genome sequencing to study the core and pangenomes of soil and plant-associated prokaryotes.</title>
        <authorList>
            <person name="Whitman W."/>
        </authorList>
    </citation>
    <scope>NUCLEOTIDE SEQUENCE [LARGE SCALE GENOMIC DNA]</scope>
    <source>
        <strain evidence="6 7">BR 11622</strain>
    </source>
</reference>
<dbReference type="SUPFAM" id="SSF53850">
    <property type="entry name" value="Periplasmic binding protein-like II"/>
    <property type="match status" value="1"/>
</dbReference>
<evidence type="ECO:0000256" key="3">
    <source>
        <dbReference type="ARBA" id="ARBA00023125"/>
    </source>
</evidence>
<dbReference type="FunFam" id="3.40.190.290:FF:000012">
    <property type="entry name" value="Transcriptional regulator, LysR family"/>
    <property type="match status" value="1"/>
</dbReference>
<proteinExistence type="inferred from homology"/>
<comment type="caution">
    <text evidence="6">The sequence shown here is derived from an EMBL/GenBank/DDBJ whole genome shotgun (WGS) entry which is preliminary data.</text>
</comment>
<accession>A0A560HA32</accession>
<keyword evidence="7" id="KW-1185">Reference proteome</keyword>